<feature type="transmembrane region" description="Helical" evidence="1">
    <location>
        <begin position="62"/>
        <end position="83"/>
    </location>
</feature>
<evidence type="ECO:0000313" key="3">
    <source>
        <dbReference type="Proteomes" id="UP000265520"/>
    </source>
</evidence>
<reference evidence="2 3" key="1">
    <citation type="journal article" date="2018" name="Front. Plant Sci.">
        <title>Red Clover (Trifolium pratense) and Zigzag Clover (T. medium) - A Picture of Genomic Similarities and Differences.</title>
        <authorList>
            <person name="Dluhosova J."/>
            <person name="Istvanek J."/>
            <person name="Nedelnik J."/>
            <person name="Repkova J."/>
        </authorList>
    </citation>
    <scope>NUCLEOTIDE SEQUENCE [LARGE SCALE GENOMIC DNA]</scope>
    <source>
        <strain evidence="3">cv. 10/8</strain>
        <tissue evidence="2">Leaf</tissue>
    </source>
</reference>
<proteinExistence type="predicted"/>
<keyword evidence="1" id="KW-0812">Transmembrane</keyword>
<sequence>MKEEFISVGGGNGGGVQSFSARRCEKRGGGRSVAVLDKGLNLRRSRRPVEAMEGSFRWIRNYVVFLLCFCLYLFYFAACDLLVESQILVRYLGAAVCCYQLRFSR</sequence>
<keyword evidence="3" id="KW-1185">Reference proteome</keyword>
<protein>
    <recommendedName>
        <fullName evidence="4">Transmembrane protein</fullName>
    </recommendedName>
</protein>
<evidence type="ECO:0000256" key="1">
    <source>
        <dbReference type="SAM" id="Phobius"/>
    </source>
</evidence>
<comment type="caution">
    <text evidence="2">The sequence shown here is derived from an EMBL/GenBank/DDBJ whole genome shotgun (WGS) entry which is preliminary data.</text>
</comment>
<dbReference type="Proteomes" id="UP000265520">
    <property type="component" value="Unassembled WGS sequence"/>
</dbReference>
<gene>
    <name evidence="2" type="ORF">A2U01_0004147</name>
</gene>
<organism evidence="2 3">
    <name type="scientific">Trifolium medium</name>
    <dbReference type="NCBI Taxonomy" id="97028"/>
    <lineage>
        <taxon>Eukaryota</taxon>
        <taxon>Viridiplantae</taxon>
        <taxon>Streptophyta</taxon>
        <taxon>Embryophyta</taxon>
        <taxon>Tracheophyta</taxon>
        <taxon>Spermatophyta</taxon>
        <taxon>Magnoliopsida</taxon>
        <taxon>eudicotyledons</taxon>
        <taxon>Gunneridae</taxon>
        <taxon>Pentapetalae</taxon>
        <taxon>rosids</taxon>
        <taxon>fabids</taxon>
        <taxon>Fabales</taxon>
        <taxon>Fabaceae</taxon>
        <taxon>Papilionoideae</taxon>
        <taxon>50 kb inversion clade</taxon>
        <taxon>NPAAA clade</taxon>
        <taxon>Hologalegina</taxon>
        <taxon>IRL clade</taxon>
        <taxon>Trifolieae</taxon>
        <taxon>Trifolium</taxon>
    </lineage>
</organism>
<keyword evidence="1" id="KW-1133">Transmembrane helix</keyword>
<dbReference type="AlphaFoldDB" id="A0A392M960"/>
<evidence type="ECO:0000313" key="2">
    <source>
        <dbReference type="EMBL" id="MCH83328.1"/>
    </source>
</evidence>
<name>A0A392M960_9FABA</name>
<keyword evidence="1" id="KW-0472">Membrane</keyword>
<evidence type="ECO:0008006" key="4">
    <source>
        <dbReference type="Google" id="ProtNLM"/>
    </source>
</evidence>
<accession>A0A392M960</accession>
<dbReference type="EMBL" id="LXQA010005001">
    <property type="protein sequence ID" value="MCH83328.1"/>
    <property type="molecule type" value="Genomic_DNA"/>
</dbReference>